<dbReference type="OrthoDB" id="517257at2"/>
<dbReference type="Proteomes" id="UP000185860">
    <property type="component" value="Unassembled WGS sequence"/>
</dbReference>
<comment type="caution">
    <text evidence="2">The sequence shown here is derived from an EMBL/GenBank/DDBJ whole genome shotgun (WGS) entry which is preliminary data.</text>
</comment>
<accession>A0A1U7INJ2</accession>
<dbReference type="RefSeq" id="WP_073592783.1">
    <property type="nucleotide sequence ID" value="NZ_MRCE01000006.1"/>
</dbReference>
<evidence type="ECO:0000313" key="2">
    <source>
        <dbReference type="EMBL" id="OKH38921.1"/>
    </source>
</evidence>
<name>A0A1U7INJ2_9CYAN</name>
<protein>
    <submittedName>
        <fullName evidence="2">Uncharacterized protein</fullName>
    </submittedName>
</protein>
<dbReference type="AlphaFoldDB" id="A0A1U7INJ2"/>
<keyword evidence="1" id="KW-0472">Membrane</keyword>
<dbReference type="EMBL" id="MRCE01000006">
    <property type="protein sequence ID" value="OKH38921.1"/>
    <property type="molecule type" value="Genomic_DNA"/>
</dbReference>
<feature type="transmembrane region" description="Helical" evidence="1">
    <location>
        <begin position="49"/>
        <end position="69"/>
    </location>
</feature>
<feature type="transmembrane region" description="Helical" evidence="1">
    <location>
        <begin position="81"/>
        <end position="102"/>
    </location>
</feature>
<evidence type="ECO:0000256" key="1">
    <source>
        <dbReference type="SAM" id="Phobius"/>
    </source>
</evidence>
<keyword evidence="1" id="KW-1133">Transmembrane helix</keyword>
<organism evidence="2 3">
    <name type="scientific">[Phormidium ambiguum] IAM M-71</name>
    <dbReference type="NCBI Taxonomy" id="454136"/>
    <lineage>
        <taxon>Bacteria</taxon>
        <taxon>Bacillati</taxon>
        <taxon>Cyanobacteriota</taxon>
        <taxon>Cyanophyceae</taxon>
        <taxon>Oscillatoriophycideae</taxon>
        <taxon>Aerosakkonematales</taxon>
        <taxon>Aerosakkonemataceae</taxon>
        <taxon>Floridanema</taxon>
    </lineage>
</organism>
<sequence length="123" mass="13478">MFLIQDPPYFLLVAGMLAGLTSGLAFEATLKQLVQEWARTRSSRMLANLQGVQTQLPFLGICIGVCVFLGSGLEIFGFPTWLSYSVSVPLTIFMGLLVWFQLGKLLVQLDKGGSRALDLDSFS</sequence>
<evidence type="ECO:0000313" key="3">
    <source>
        <dbReference type="Proteomes" id="UP000185860"/>
    </source>
</evidence>
<dbReference type="STRING" id="454136.NIES2119_07200"/>
<proteinExistence type="predicted"/>
<keyword evidence="1" id="KW-0812">Transmembrane</keyword>
<gene>
    <name evidence="2" type="ORF">NIES2119_07200</name>
</gene>
<reference evidence="2 3" key="1">
    <citation type="submission" date="2016-11" db="EMBL/GenBank/DDBJ databases">
        <title>Draft Genome Sequences of Nine Cyanobacterial Strains from Diverse Habitats.</title>
        <authorList>
            <person name="Zhu T."/>
            <person name="Hou S."/>
            <person name="Lu X."/>
            <person name="Hess W.R."/>
        </authorList>
    </citation>
    <scope>NUCLEOTIDE SEQUENCE [LARGE SCALE GENOMIC DNA]</scope>
    <source>
        <strain evidence="2 3">IAM M-71</strain>
    </source>
</reference>